<evidence type="ECO:0000313" key="1">
    <source>
        <dbReference type="EMBL" id="RSZ59961.1"/>
    </source>
</evidence>
<proteinExistence type="predicted"/>
<dbReference type="AlphaFoldDB" id="A0A430HR04"/>
<comment type="caution">
    <text evidence="1">The sequence shown here is derived from an EMBL/GenBank/DDBJ whole genome shotgun (WGS) entry which is preliminary data.</text>
</comment>
<keyword evidence="2" id="KW-1185">Reference proteome</keyword>
<sequence>MKKLLDDMLSRDPHRVWSAAGAVIRLRDSAALDVLAAHSDDMRRATGTLALGGAVFPNAEHLRFALRKLEFHRDRQGCLCALYPEYLMYNPHREEQDGHVRIDAVTTPQDAWGADLACTCRHCGSRFHVQERESHYTWWGWKALAAADQSSASSQKMA</sequence>
<gene>
    <name evidence="1" type="ORF">EJB06_07210</name>
</gene>
<dbReference type="OrthoDB" id="8774933at2"/>
<accession>A0A430HR04</accession>
<reference evidence="1 2" key="1">
    <citation type="submission" date="2018-12" db="EMBL/GenBank/DDBJ databases">
        <authorList>
            <person name="Yang E."/>
        </authorList>
    </citation>
    <scope>NUCLEOTIDE SEQUENCE [LARGE SCALE GENOMIC DNA]</scope>
    <source>
        <strain evidence="1 2">SOD</strain>
    </source>
</reference>
<protein>
    <submittedName>
        <fullName evidence="1">Uncharacterized protein</fullName>
    </submittedName>
</protein>
<name>A0A430HR04_9BURK</name>
<dbReference type="Proteomes" id="UP000278085">
    <property type="component" value="Unassembled WGS sequence"/>
</dbReference>
<evidence type="ECO:0000313" key="2">
    <source>
        <dbReference type="Proteomes" id="UP000278085"/>
    </source>
</evidence>
<dbReference type="RefSeq" id="WP_126073322.1">
    <property type="nucleotide sequence ID" value="NZ_CP051166.1"/>
</dbReference>
<organism evidence="1 2">
    <name type="scientific">Massilia atriviolacea</name>
    <dbReference type="NCBI Taxonomy" id="2495579"/>
    <lineage>
        <taxon>Bacteria</taxon>
        <taxon>Pseudomonadati</taxon>
        <taxon>Pseudomonadota</taxon>
        <taxon>Betaproteobacteria</taxon>
        <taxon>Burkholderiales</taxon>
        <taxon>Oxalobacteraceae</taxon>
        <taxon>Telluria group</taxon>
        <taxon>Massilia</taxon>
    </lineage>
</organism>
<dbReference type="EMBL" id="RXLQ01000003">
    <property type="protein sequence ID" value="RSZ59961.1"/>
    <property type="molecule type" value="Genomic_DNA"/>
</dbReference>